<dbReference type="CDD" id="cd06662">
    <property type="entry name" value="SURF1"/>
    <property type="match status" value="1"/>
</dbReference>
<evidence type="ECO:0000313" key="8">
    <source>
        <dbReference type="EMBL" id="AMB58464.1"/>
    </source>
</evidence>
<evidence type="ECO:0000256" key="3">
    <source>
        <dbReference type="ARBA" id="ARBA00022692"/>
    </source>
</evidence>
<feature type="transmembrane region" description="Helical" evidence="6">
    <location>
        <begin position="216"/>
        <end position="237"/>
    </location>
</feature>
<comment type="similarity">
    <text evidence="2 6">Belongs to the SURF1 family.</text>
</comment>
<evidence type="ECO:0000256" key="5">
    <source>
        <dbReference type="ARBA" id="ARBA00023136"/>
    </source>
</evidence>
<dbReference type="InterPro" id="IPR002994">
    <property type="entry name" value="Surf1/Shy1"/>
</dbReference>
<name>A0A0X8E180_9MICO</name>
<feature type="transmembrane region" description="Helical" evidence="6">
    <location>
        <begin position="12"/>
        <end position="32"/>
    </location>
</feature>
<evidence type="ECO:0000256" key="6">
    <source>
        <dbReference type="RuleBase" id="RU363076"/>
    </source>
</evidence>
<protein>
    <recommendedName>
        <fullName evidence="6">SURF1-like protein</fullName>
    </recommendedName>
</protein>
<evidence type="ECO:0000313" key="9">
    <source>
        <dbReference type="Proteomes" id="UP000058305"/>
    </source>
</evidence>
<dbReference type="PROSITE" id="PS50895">
    <property type="entry name" value="SURF1"/>
    <property type="match status" value="1"/>
</dbReference>
<dbReference type="OrthoDB" id="9807214at2"/>
<proteinExistence type="inferred from homology"/>
<dbReference type="EMBL" id="CP014145">
    <property type="protein sequence ID" value="AMB58464.1"/>
    <property type="molecule type" value="Genomic_DNA"/>
</dbReference>
<feature type="region of interest" description="Disordered" evidence="7">
    <location>
        <begin position="247"/>
        <end position="281"/>
    </location>
</feature>
<accession>A0A0X8E180</accession>
<keyword evidence="3 6" id="KW-0812">Transmembrane</keyword>
<sequence length="281" mass="31064">MTGWSFLLSKRWAGYLALTIVFAIVCVFLGNWQLSRRADAQAEIHRVDTNWEAQPVPLAEALPTLDAFDESQKWLPVVAEGSYIREDELLVRTRPRDGMPGFEVLTPLQLADGSVFIVDRGWLPTGSKQDAPDVVPVAPDGPVTVVARLKAGEPSLAGRSSSGNQISTIQLHEISERLGIDNYTGAYGLMLSETPAPAGERPLAVVKPPRDEGPHLSYAFQWYVFALMAFIGLGWAARQEFRTVNIDDPEERKRAAERKRKQQLKAPSDSDVEDGILDNAR</sequence>
<dbReference type="Proteomes" id="UP000058305">
    <property type="component" value="Chromosome"/>
</dbReference>
<dbReference type="Pfam" id="PF02104">
    <property type="entry name" value="SURF1"/>
    <property type="match status" value="1"/>
</dbReference>
<dbReference type="RefSeq" id="WP_067227155.1">
    <property type="nucleotide sequence ID" value="NZ_CP014145.1"/>
</dbReference>
<dbReference type="KEGG" id="mvd:AWU67_05895"/>
<keyword evidence="4 6" id="KW-1133">Transmembrane helix</keyword>
<dbReference type="PANTHER" id="PTHR23427:SF2">
    <property type="entry name" value="SURFEIT LOCUS PROTEIN 1"/>
    <property type="match status" value="1"/>
</dbReference>
<dbReference type="InterPro" id="IPR045214">
    <property type="entry name" value="Surf1/Surf4"/>
</dbReference>
<reference evidence="8 9" key="1">
    <citation type="journal article" date="2016" name="J. Biotechnol.">
        <title>First complete genome sequence of a species in the genus Microterricola, an extremophilic cold active enzyme producing bacterial strain ERGS5:02 isolated from Sikkim Himalaya.</title>
        <authorList>
            <person name="Himanshu"/>
            <person name="Swarnkar M.K."/>
            <person name="Singh D."/>
            <person name="Kumar R."/>
        </authorList>
    </citation>
    <scope>NUCLEOTIDE SEQUENCE [LARGE SCALE GENOMIC DNA]</scope>
    <source>
        <strain evidence="8 9">ERGS5:02</strain>
    </source>
</reference>
<reference evidence="9" key="2">
    <citation type="submission" date="2016-01" db="EMBL/GenBank/DDBJ databases">
        <title>First complete genome sequence of a species in the genus Microterricola, an extremophilic cold active enzyme producing strain ERGS5:02 isolated from Sikkim Himalaya.</title>
        <authorList>
            <person name="Kumar R."/>
            <person name="Singh D."/>
            <person name="Swarnkar M.K."/>
        </authorList>
    </citation>
    <scope>NUCLEOTIDE SEQUENCE [LARGE SCALE GENOMIC DNA]</scope>
    <source>
        <strain evidence="9">ERGS5:02</strain>
    </source>
</reference>
<dbReference type="AlphaFoldDB" id="A0A0X8E180"/>
<keyword evidence="5 6" id="KW-0472">Membrane</keyword>
<evidence type="ECO:0000256" key="4">
    <source>
        <dbReference type="ARBA" id="ARBA00022989"/>
    </source>
</evidence>
<keyword evidence="6" id="KW-1003">Cell membrane</keyword>
<dbReference type="PANTHER" id="PTHR23427">
    <property type="entry name" value="SURFEIT LOCUS PROTEIN"/>
    <property type="match status" value="1"/>
</dbReference>
<comment type="subcellular location">
    <subcellularLocation>
        <location evidence="6">Cell membrane</location>
        <topology evidence="6">Multi-pass membrane protein</topology>
    </subcellularLocation>
    <subcellularLocation>
        <location evidence="1">Membrane</location>
    </subcellularLocation>
</comment>
<gene>
    <name evidence="8" type="ORF">AWU67_05895</name>
</gene>
<evidence type="ECO:0000256" key="2">
    <source>
        <dbReference type="ARBA" id="ARBA00007165"/>
    </source>
</evidence>
<keyword evidence="9" id="KW-1185">Reference proteome</keyword>
<evidence type="ECO:0000256" key="1">
    <source>
        <dbReference type="ARBA" id="ARBA00004370"/>
    </source>
</evidence>
<feature type="compositionally biased region" description="Acidic residues" evidence="7">
    <location>
        <begin position="270"/>
        <end position="281"/>
    </location>
</feature>
<evidence type="ECO:0000256" key="7">
    <source>
        <dbReference type="SAM" id="MobiDB-lite"/>
    </source>
</evidence>
<organism evidence="8 9">
    <name type="scientific">Microterricola viridarii</name>
    <dbReference type="NCBI Taxonomy" id="412690"/>
    <lineage>
        <taxon>Bacteria</taxon>
        <taxon>Bacillati</taxon>
        <taxon>Actinomycetota</taxon>
        <taxon>Actinomycetes</taxon>
        <taxon>Micrococcales</taxon>
        <taxon>Microbacteriaceae</taxon>
        <taxon>Microterricola</taxon>
    </lineage>
</organism>
<dbReference type="GO" id="GO:0005886">
    <property type="term" value="C:plasma membrane"/>
    <property type="evidence" value="ECO:0007669"/>
    <property type="project" value="UniProtKB-SubCell"/>
</dbReference>